<keyword evidence="5" id="KW-0804">Transcription</keyword>
<dbReference type="Gene3D" id="3.40.50.2300">
    <property type="match status" value="1"/>
</dbReference>
<dbReference type="Pfam" id="PF00072">
    <property type="entry name" value="Response_reg"/>
    <property type="match status" value="1"/>
</dbReference>
<evidence type="ECO:0000259" key="8">
    <source>
        <dbReference type="PROSITE" id="PS50110"/>
    </source>
</evidence>
<comment type="caution">
    <text evidence="10">The sequence shown here is derived from an EMBL/GenBank/DDBJ whole genome shotgun (WGS) entry which is preliminary data.</text>
</comment>
<feature type="domain" description="Response regulatory" evidence="8">
    <location>
        <begin position="3"/>
        <end position="116"/>
    </location>
</feature>
<dbReference type="InterPro" id="IPR036388">
    <property type="entry name" value="WH-like_DNA-bd_sf"/>
</dbReference>
<evidence type="ECO:0000313" key="10">
    <source>
        <dbReference type="EMBL" id="MFD1927102.1"/>
    </source>
</evidence>
<dbReference type="CDD" id="cd00383">
    <property type="entry name" value="trans_reg_C"/>
    <property type="match status" value="1"/>
</dbReference>
<feature type="modified residue" description="4-aspartylphosphate" evidence="6">
    <location>
        <position position="52"/>
    </location>
</feature>
<dbReference type="SMART" id="SM00448">
    <property type="entry name" value="REC"/>
    <property type="match status" value="1"/>
</dbReference>
<keyword evidence="2" id="KW-0902">Two-component regulatory system</keyword>
<dbReference type="PANTHER" id="PTHR48111:SF73">
    <property type="entry name" value="ALKALINE PHOSPHATASE SYNTHESIS TRANSCRIPTIONAL REGULATORY PROTEIN PHOP"/>
    <property type="match status" value="1"/>
</dbReference>
<dbReference type="RefSeq" id="WP_381535758.1">
    <property type="nucleotide sequence ID" value="NZ_JBHUGI010000006.1"/>
</dbReference>
<dbReference type="PROSITE" id="PS50110">
    <property type="entry name" value="RESPONSE_REGULATORY"/>
    <property type="match status" value="1"/>
</dbReference>
<organism evidence="10 11">
    <name type="scientific">Sporosarcina siberiensis</name>
    <dbReference type="NCBI Taxonomy" id="1365606"/>
    <lineage>
        <taxon>Bacteria</taxon>
        <taxon>Bacillati</taxon>
        <taxon>Bacillota</taxon>
        <taxon>Bacilli</taxon>
        <taxon>Bacillales</taxon>
        <taxon>Caryophanaceae</taxon>
        <taxon>Sporosarcina</taxon>
    </lineage>
</organism>
<dbReference type="Pfam" id="PF00486">
    <property type="entry name" value="Trans_reg_C"/>
    <property type="match status" value="1"/>
</dbReference>
<proteinExistence type="predicted"/>
<dbReference type="EMBL" id="JBHUGI010000006">
    <property type="protein sequence ID" value="MFD1927102.1"/>
    <property type="molecule type" value="Genomic_DNA"/>
</dbReference>
<name>A0ABW4SE77_9BACL</name>
<dbReference type="PROSITE" id="PS51755">
    <property type="entry name" value="OMPR_PHOB"/>
    <property type="match status" value="1"/>
</dbReference>
<evidence type="ECO:0000256" key="6">
    <source>
        <dbReference type="PROSITE-ProRule" id="PRU00169"/>
    </source>
</evidence>
<dbReference type="Proteomes" id="UP001597218">
    <property type="component" value="Unassembled WGS sequence"/>
</dbReference>
<keyword evidence="11" id="KW-1185">Reference proteome</keyword>
<evidence type="ECO:0000256" key="4">
    <source>
        <dbReference type="ARBA" id="ARBA00023125"/>
    </source>
</evidence>
<dbReference type="InterPro" id="IPR001789">
    <property type="entry name" value="Sig_transdc_resp-reg_receiver"/>
</dbReference>
<evidence type="ECO:0000313" key="11">
    <source>
        <dbReference type="Proteomes" id="UP001597218"/>
    </source>
</evidence>
<feature type="DNA-binding region" description="OmpR/PhoB-type" evidence="7">
    <location>
        <begin position="126"/>
        <end position="225"/>
    </location>
</feature>
<sequence length="225" mass="26414">MRTILLIDDEQRMLDLIELFLVPHGFRCIKADNGKDGLDLLKREQIQLVLLDVMMPNMDGWEVCREIRKLSDVPVIMLTARTDKRDLVKGLDNGADDYITKPFDEGELTARVNAILRRYPLEEEKSGNAVYGDFILNRDSYSLHYKKRQAQLTLKEFYIIEALITQPKRTFTRDQLMHAAWEYNTYTDIRTVDSHIRNLRDKLKNAGFPNEEFLKTVWGIGYKWI</sequence>
<feature type="domain" description="OmpR/PhoB-type" evidence="9">
    <location>
        <begin position="126"/>
        <end position="225"/>
    </location>
</feature>
<dbReference type="CDD" id="cd17574">
    <property type="entry name" value="REC_OmpR"/>
    <property type="match status" value="1"/>
</dbReference>
<dbReference type="SUPFAM" id="SSF52172">
    <property type="entry name" value="CheY-like"/>
    <property type="match status" value="1"/>
</dbReference>
<gene>
    <name evidence="10" type="ORF">ACFSFY_03380</name>
</gene>
<evidence type="ECO:0000256" key="2">
    <source>
        <dbReference type="ARBA" id="ARBA00023012"/>
    </source>
</evidence>
<evidence type="ECO:0000256" key="7">
    <source>
        <dbReference type="PROSITE-ProRule" id="PRU01091"/>
    </source>
</evidence>
<evidence type="ECO:0000256" key="5">
    <source>
        <dbReference type="ARBA" id="ARBA00023163"/>
    </source>
</evidence>
<dbReference type="InterPro" id="IPR011006">
    <property type="entry name" value="CheY-like_superfamily"/>
</dbReference>
<evidence type="ECO:0000256" key="3">
    <source>
        <dbReference type="ARBA" id="ARBA00023015"/>
    </source>
</evidence>
<evidence type="ECO:0000256" key="1">
    <source>
        <dbReference type="ARBA" id="ARBA00022553"/>
    </source>
</evidence>
<evidence type="ECO:0000259" key="9">
    <source>
        <dbReference type="PROSITE" id="PS51755"/>
    </source>
</evidence>
<dbReference type="PANTHER" id="PTHR48111">
    <property type="entry name" value="REGULATOR OF RPOS"/>
    <property type="match status" value="1"/>
</dbReference>
<protein>
    <submittedName>
        <fullName evidence="10">Response regulator transcription factor</fullName>
    </submittedName>
</protein>
<dbReference type="InterPro" id="IPR039420">
    <property type="entry name" value="WalR-like"/>
</dbReference>
<dbReference type="Gene3D" id="6.10.250.690">
    <property type="match status" value="1"/>
</dbReference>
<keyword evidence="4 7" id="KW-0238">DNA-binding</keyword>
<keyword evidence="1 6" id="KW-0597">Phosphoprotein</keyword>
<reference evidence="11" key="1">
    <citation type="journal article" date="2019" name="Int. J. Syst. Evol. Microbiol.">
        <title>The Global Catalogue of Microorganisms (GCM) 10K type strain sequencing project: providing services to taxonomists for standard genome sequencing and annotation.</title>
        <authorList>
            <consortium name="The Broad Institute Genomics Platform"/>
            <consortium name="The Broad Institute Genome Sequencing Center for Infectious Disease"/>
            <person name="Wu L."/>
            <person name="Ma J."/>
        </authorList>
    </citation>
    <scope>NUCLEOTIDE SEQUENCE [LARGE SCALE GENOMIC DNA]</scope>
    <source>
        <strain evidence="11">CGMCC 4.7177</strain>
    </source>
</reference>
<dbReference type="Gene3D" id="1.10.10.10">
    <property type="entry name" value="Winged helix-like DNA-binding domain superfamily/Winged helix DNA-binding domain"/>
    <property type="match status" value="1"/>
</dbReference>
<dbReference type="InterPro" id="IPR001867">
    <property type="entry name" value="OmpR/PhoB-type_DNA-bd"/>
</dbReference>
<dbReference type="SMART" id="SM00862">
    <property type="entry name" value="Trans_reg_C"/>
    <property type="match status" value="1"/>
</dbReference>
<accession>A0ABW4SE77</accession>
<keyword evidence="3" id="KW-0805">Transcription regulation</keyword>